<dbReference type="GO" id="GO:0070573">
    <property type="term" value="F:metallodipeptidase activity"/>
    <property type="evidence" value="ECO:0007669"/>
    <property type="project" value="InterPro"/>
</dbReference>
<protein>
    <submittedName>
        <fullName evidence="1">Membrane dipeptidase</fullName>
    </submittedName>
</protein>
<dbReference type="InterPro" id="IPR032466">
    <property type="entry name" value="Metal_Hydrolase"/>
</dbReference>
<organism evidence="1 2">
    <name type="scientific">Lactonifactor longoviformis DSM 17459</name>
    <dbReference type="NCBI Taxonomy" id="1122155"/>
    <lineage>
        <taxon>Bacteria</taxon>
        <taxon>Bacillati</taxon>
        <taxon>Bacillota</taxon>
        <taxon>Clostridia</taxon>
        <taxon>Eubacteriales</taxon>
        <taxon>Clostridiaceae</taxon>
        <taxon>Lactonifactor</taxon>
    </lineage>
</organism>
<dbReference type="EMBL" id="FQVI01000026">
    <property type="protein sequence ID" value="SHF40552.1"/>
    <property type="molecule type" value="Genomic_DNA"/>
</dbReference>
<dbReference type="InterPro" id="IPR008257">
    <property type="entry name" value="Pept_M19"/>
</dbReference>
<keyword evidence="2" id="KW-1185">Reference proteome</keyword>
<dbReference type="PROSITE" id="PS51365">
    <property type="entry name" value="RENAL_DIPEPTIDASE_2"/>
    <property type="match status" value="1"/>
</dbReference>
<dbReference type="Gene3D" id="3.20.20.140">
    <property type="entry name" value="Metal-dependent hydrolases"/>
    <property type="match status" value="1"/>
</dbReference>
<gene>
    <name evidence="1" type="ORF">SAMN02745158_03608</name>
</gene>
<dbReference type="PANTHER" id="PTHR10443">
    <property type="entry name" value="MICROSOMAL DIPEPTIDASE"/>
    <property type="match status" value="1"/>
</dbReference>
<evidence type="ECO:0000313" key="1">
    <source>
        <dbReference type="EMBL" id="SHF40552.1"/>
    </source>
</evidence>
<dbReference type="AlphaFoldDB" id="A0A1M5BEG5"/>
<proteinExistence type="predicted"/>
<dbReference type="RefSeq" id="WP_072854171.1">
    <property type="nucleotide sequence ID" value="NZ_FQVI01000026.1"/>
</dbReference>
<reference evidence="1 2" key="1">
    <citation type="submission" date="2016-11" db="EMBL/GenBank/DDBJ databases">
        <authorList>
            <person name="Jaros S."/>
            <person name="Januszkiewicz K."/>
            <person name="Wedrychowicz H."/>
        </authorList>
    </citation>
    <scope>NUCLEOTIDE SEQUENCE [LARGE SCALE GENOMIC DNA]</scope>
    <source>
        <strain evidence="1 2">DSM 17459</strain>
    </source>
</reference>
<dbReference type="Pfam" id="PF01244">
    <property type="entry name" value="Peptidase_M19"/>
    <property type="match status" value="1"/>
</dbReference>
<dbReference type="Proteomes" id="UP000184245">
    <property type="component" value="Unassembled WGS sequence"/>
</dbReference>
<accession>A0A1M5BEG5</accession>
<dbReference type="GO" id="GO:0006508">
    <property type="term" value="P:proteolysis"/>
    <property type="evidence" value="ECO:0007669"/>
    <property type="project" value="InterPro"/>
</dbReference>
<sequence length="308" mass="33866">MRLFDLHCDTIVPLCDRKEGFYCRDTQFSLADLDKFQCLCQTMAVFVPDTCPKGGGRAYADHYLDYLEELGVLQGNIAGLAESAADIEALTQKGKCALIRSIENGRALDGDLENVSHFAGRGVKIMTLVWNGENELGSGNCTDRGLTSFGRQVIRKMEEVHMIMDASHLNDPGFDDLCCAADGPFIATHSNLRSVCPHNRNLKDWQFQEIARRGGLVGVNLYRHFLGEDGSGGLDQVYRQVSHMLELGGEDVIACGSDFDGAEIAPVLNSPFKFGSAADYLLSHGIPRAAIDKMYFDNALAFLRRTEA</sequence>
<dbReference type="SUPFAM" id="SSF51556">
    <property type="entry name" value="Metallo-dependent hydrolases"/>
    <property type="match status" value="1"/>
</dbReference>
<dbReference type="PANTHER" id="PTHR10443:SF12">
    <property type="entry name" value="DIPEPTIDASE"/>
    <property type="match status" value="1"/>
</dbReference>
<dbReference type="OrthoDB" id="9804920at2"/>
<dbReference type="STRING" id="1122155.SAMN02745158_03608"/>
<name>A0A1M5BEG5_9CLOT</name>
<evidence type="ECO:0000313" key="2">
    <source>
        <dbReference type="Proteomes" id="UP000184245"/>
    </source>
</evidence>